<comment type="caution">
    <text evidence="8">The sequence shown here is derived from an EMBL/GenBank/DDBJ whole genome shotgun (WGS) entry which is preliminary data.</text>
</comment>
<dbReference type="GO" id="GO:0016020">
    <property type="term" value="C:membrane"/>
    <property type="evidence" value="ECO:0007669"/>
    <property type="project" value="UniProtKB-SubCell"/>
</dbReference>
<dbReference type="PANTHER" id="PTHR21421:SF29">
    <property type="entry name" value="GUSTATORY RECEPTOR 5A FOR TREHALOSE-RELATED"/>
    <property type="match status" value="1"/>
</dbReference>
<evidence type="ECO:0008006" key="10">
    <source>
        <dbReference type="Google" id="ProtNLM"/>
    </source>
</evidence>
<dbReference type="GO" id="GO:0050909">
    <property type="term" value="P:sensory perception of taste"/>
    <property type="evidence" value="ECO:0007669"/>
    <property type="project" value="InterPro"/>
</dbReference>
<keyword evidence="2 7" id="KW-0812">Transmembrane</keyword>
<feature type="region of interest" description="Disordered" evidence="6">
    <location>
        <begin position="70"/>
        <end position="95"/>
    </location>
</feature>
<proteinExistence type="predicted"/>
<sequence length="538" mass="60615">MDKTTSSTINTISTRAAVSQKLQRHVSESADPKPYFYSFSSCREIGEVTTKRPMVRTFSKNLKRLTSDNGGFSVASDTTRQKSDTSKSMGKSSSRSMQLYIRRPLLDKSRTAEINSSLQELDVFTLGLNPINNTASIRHSFKLQFLKVLYYPLCYLAIGGIFPGNAHPKLQKNSSKLIFQIPFIYRIVLGLIHLSNLGRVFGYCTAYLPTANESELARYIVATFGMLYGSMLFLSEHLVTKLYFKPFVDSLADYEATFGFLIDISERRRRMKRVTLLMVAFSILTAAGWDALGSEDANNFVSFPFRDNDFSIAVVILVHVGFCAYVFLVTSPVFGLLLFYTMILDIIRDEFESTSRLLLASLRSRDKAELRFDKCRQRYQNLCDIVEVFSRLTRGFVVVSFVFNMTSMFVSIFGLSSSTVSPDLVMFQELAGMTFNLIVILFLTITWGRLHCSAHAVSQAVSDAPWSQTSKRMLQKMSLLLAQFSTTKVGINVCGLFIMDSSTPLMVTGTLVTYGIVVLQFQLDKDSLHRCELNNTEL</sequence>
<feature type="compositionally biased region" description="Low complexity" evidence="6">
    <location>
        <begin position="86"/>
        <end position="95"/>
    </location>
</feature>
<feature type="transmembrane region" description="Helical" evidence="7">
    <location>
        <begin position="430"/>
        <end position="450"/>
    </location>
</feature>
<dbReference type="GO" id="GO:0051606">
    <property type="term" value="P:detection of stimulus"/>
    <property type="evidence" value="ECO:0007669"/>
    <property type="project" value="UniProtKB-ARBA"/>
</dbReference>
<gene>
    <name evidence="8" type="ORF">GSLYS_00013843001</name>
</gene>
<feature type="transmembrane region" description="Helical" evidence="7">
    <location>
        <begin position="274"/>
        <end position="292"/>
    </location>
</feature>
<name>A0AAV2I0P5_LYMST</name>
<feature type="transmembrane region" description="Helical" evidence="7">
    <location>
        <begin position="505"/>
        <end position="523"/>
    </location>
</feature>
<dbReference type="AlphaFoldDB" id="A0AAV2I0P5"/>
<dbReference type="Pfam" id="PF08395">
    <property type="entry name" value="7tm_7"/>
    <property type="match status" value="1"/>
</dbReference>
<organism evidence="8 9">
    <name type="scientific">Lymnaea stagnalis</name>
    <name type="common">Great pond snail</name>
    <name type="synonym">Helix stagnalis</name>
    <dbReference type="NCBI Taxonomy" id="6523"/>
    <lineage>
        <taxon>Eukaryota</taxon>
        <taxon>Metazoa</taxon>
        <taxon>Spiralia</taxon>
        <taxon>Lophotrochozoa</taxon>
        <taxon>Mollusca</taxon>
        <taxon>Gastropoda</taxon>
        <taxon>Heterobranchia</taxon>
        <taxon>Euthyneura</taxon>
        <taxon>Panpulmonata</taxon>
        <taxon>Hygrophila</taxon>
        <taxon>Lymnaeoidea</taxon>
        <taxon>Lymnaeidae</taxon>
        <taxon>Lymnaea</taxon>
    </lineage>
</organism>
<dbReference type="PANTHER" id="PTHR21421">
    <property type="entry name" value="GUSTATORY RECEPTOR"/>
    <property type="match status" value="1"/>
</dbReference>
<dbReference type="Proteomes" id="UP001497497">
    <property type="component" value="Unassembled WGS sequence"/>
</dbReference>
<keyword evidence="5" id="KW-0675">Receptor</keyword>
<evidence type="ECO:0000256" key="3">
    <source>
        <dbReference type="ARBA" id="ARBA00022989"/>
    </source>
</evidence>
<evidence type="ECO:0000256" key="1">
    <source>
        <dbReference type="ARBA" id="ARBA00004141"/>
    </source>
</evidence>
<dbReference type="EMBL" id="CAXITT010000371">
    <property type="protein sequence ID" value="CAL1540110.1"/>
    <property type="molecule type" value="Genomic_DNA"/>
</dbReference>
<keyword evidence="3 7" id="KW-1133">Transmembrane helix</keyword>
<keyword evidence="4 7" id="KW-0472">Membrane</keyword>
<evidence type="ECO:0000313" key="8">
    <source>
        <dbReference type="EMBL" id="CAL1540110.1"/>
    </source>
</evidence>
<accession>A0AAV2I0P5</accession>
<evidence type="ECO:0000256" key="5">
    <source>
        <dbReference type="ARBA" id="ARBA00023170"/>
    </source>
</evidence>
<keyword evidence="9" id="KW-1185">Reference proteome</keyword>
<feature type="transmembrane region" description="Helical" evidence="7">
    <location>
        <begin position="396"/>
        <end position="418"/>
    </location>
</feature>
<evidence type="ECO:0000313" key="9">
    <source>
        <dbReference type="Proteomes" id="UP001497497"/>
    </source>
</evidence>
<evidence type="ECO:0000256" key="6">
    <source>
        <dbReference type="SAM" id="MobiDB-lite"/>
    </source>
</evidence>
<dbReference type="InterPro" id="IPR013604">
    <property type="entry name" value="7TM_chemorcpt"/>
</dbReference>
<dbReference type="GO" id="GO:0038023">
    <property type="term" value="F:signaling receptor activity"/>
    <property type="evidence" value="ECO:0007669"/>
    <property type="project" value="UniProtKB-ARBA"/>
</dbReference>
<feature type="transmembrane region" description="Helical" evidence="7">
    <location>
        <begin position="148"/>
        <end position="165"/>
    </location>
</feature>
<feature type="transmembrane region" description="Helical" evidence="7">
    <location>
        <begin position="177"/>
        <end position="196"/>
    </location>
</feature>
<evidence type="ECO:0000256" key="7">
    <source>
        <dbReference type="SAM" id="Phobius"/>
    </source>
</evidence>
<comment type="subcellular location">
    <subcellularLocation>
        <location evidence="1">Membrane</location>
        <topology evidence="1">Multi-pass membrane protein</topology>
    </subcellularLocation>
</comment>
<evidence type="ECO:0000256" key="4">
    <source>
        <dbReference type="ARBA" id="ARBA00023136"/>
    </source>
</evidence>
<feature type="transmembrane region" description="Helical" evidence="7">
    <location>
        <begin position="479"/>
        <end position="499"/>
    </location>
</feature>
<protein>
    <recommendedName>
        <fullName evidence="10">Gustatory receptor</fullName>
    </recommendedName>
</protein>
<evidence type="ECO:0000256" key="2">
    <source>
        <dbReference type="ARBA" id="ARBA00022692"/>
    </source>
</evidence>
<feature type="transmembrane region" description="Helical" evidence="7">
    <location>
        <begin position="312"/>
        <end position="340"/>
    </location>
</feature>
<reference evidence="8 9" key="1">
    <citation type="submission" date="2024-04" db="EMBL/GenBank/DDBJ databases">
        <authorList>
            <consortium name="Genoscope - CEA"/>
            <person name="William W."/>
        </authorList>
    </citation>
    <scope>NUCLEOTIDE SEQUENCE [LARGE SCALE GENOMIC DNA]</scope>
</reference>